<sequence length="110" mass="11464">MQGIARAIVAAASSGRGFEWALTLSIGPIIIAALICVFYPFGAGSLTSHSLHSNEIQLGALIWRYQGAEDTGCEGLSSKPLVDAVTAVAGEKLVLLEGPKNECTHLVTLV</sequence>
<proteinExistence type="predicted"/>
<dbReference type="RefSeq" id="WP_015817802.1">
    <property type="nucleotide sequence ID" value="NC_012997.1"/>
</dbReference>
<protein>
    <submittedName>
        <fullName evidence="2">Uncharacterized protein</fullName>
    </submittedName>
</protein>
<organism evidence="2 3">
    <name type="scientific">Teredinibacter turnerae (strain ATCC 39867 / T7901)</name>
    <dbReference type="NCBI Taxonomy" id="377629"/>
    <lineage>
        <taxon>Bacteria</taxon>
        <taxon>Pseudomonadati</taxon>
        <taxon>Pseudomonadota</taxon>
        <taxon>Gammaproteobacteria</taxon>
        <taxon>Cellvibrionales</taxon>
        <taxon>Cellvibrionaceae</taxon>
        <taxon>Teredinibacter</taxon>
    </lineage>
</organism>
<gene>
    <name evidence="2" type="ordered locus">TERTU_1093</name>
</gene>
<dbReference type="HOGENOM" id="CLU_2169850_0_0_6"/>
<dbReference type="Proteomes" id="UP000009080">
    <property type="component" value="Chromosome"/>
</dbReference>
<accession>C5BR16</accession>
<feature type="transmembrane region" description="Helical" evidence="1">
    <location>
        <begin position="20"/>
        <end position="41"/>
    </location>
</feature>
<dbReference type="AlphaFoldDB" id="C5BR16"/>
<keyword evidence="1" id="KW-1133">Transmembrane helix</keyword>
<dbReference type="eggNOG" id="ENOG5032G8B">
    <property type="taxonomic scope" value="Bacteria"/>
</dbReference>
<dbReference type="OrthoDB" id="9906961at2"/>
<dbReference type="EMBL" id="CP001614">
    <property type="protein sequence ID" value="ACR11690.1"/>
    <property type="molecule type" value="Genomic_DNA"/>
</dbReference>
<keyword evidence="1" id="KW-0472">Membrane</keyword>
<dbReference type="KEGG" id="ttu:TERTU_1093"/>
<name>C5BR16_TERTT</name>
<evidence type="ECO:0000313" key="2">
    <source>
        <dbReference type="EMBL" id="ACR11690.1"/>
    </source>
</evidence>
<keyword evidence="1" id="KW-0812">Transmembrane</keyword>
<reference evidence="2 3" key="1">
    <citation type="journal article" date="2009" name="PLoS ONE">
        <title>The complete genome of Teredinibacter turnerae T7901: an intracellular endosymbiont of marine wood-boring bivalves (shipworms).</title>
        <authorList>
            <person name="Yang J.C."/>
            <person name="Madupu R."/>
            <person name="Durkin A.S."/>
            <person name="Ekborg N.A."/>
            <person name="Pedamallu C.S."/>
            <person name="Hostetler J.B."/>
            <person name="Radune D."/>
            <person name="Toms B.S."/>
            <person name="Henrissat B."/>
            <person name="Coutinho P.M."/>
            <person name="Schwarz S."/>
            <person name="Field L."/>
            <person name="Trindade-Silva A.E."/>
            <person name="Soares C.A.G."/>
            <person name="Elshahawi S."/>
            <person name="Hanora A."/>
            <person name="Schmidt E.W."/>
            <person name="Haygood M.G."/>
            <person name="Posfai J."/>
            <person name="Benner J."/>
            <person name="Madinger C."/>
            <person name="Nove J."/>
            <person name="Anton B."/>
            <person name="Chaudhary K."/>
            <person name="Foster J."/>
            <person name="Holman A."/>
            <person name="Kumar S."/>
            <person name="Lessard P.A."/>
            <person name="Luyten Y.A."/>
            <person name="Slatko B."/>
            <person name="Wood N."/>
            <person name="Wu B."/>
            <person name="Teplitski M."/>
            <person name="Mougous J.D."/>
            <person name="Ward N."/>
            <person name="Eisen J.A."/>
            <person name="Badger J.H."/>
            <person name="Distel D.L."/>
        </authorList>
    </citation>
    <scope>NUCLEOTIDE SEQUENCE [LARGE SCALE GENOMIC DNA]</scope>
    <source>
        <strain evidence="3">ATCC 39867 / T7901</strain>
    </source>
</reference>
<evidence type="ECO:0000256" key="1">
    <source>
        <dbReference type="SAM" id="Phobius"/>
    </source>
</evidence>
<evidence type="ECO:0000313" key="3">
    <source>
        <dbReference type="Proteomes" id="UP000009080"/>
    </source>
</evidence>
<keyword evidence="3" id="KW-1185">Reference proteome</keyword>